<dbReference type="AlphaFoldDB" id="V3ZP52"/>
<accession>V3ZP52</accession>
<evidence type="ECO:0000256" key="1">
    <source>
        <dbReference type="ARBA" id="ARBA00004123"/>
    </source>
</evidence>
<keyword evidence="4" id="KW-0539">Nucleus</keyword>
<organism evidence="6 7">
    <name type="scientific">Lottia gigantea</name>
    <name type="common">Giant owl limpet</name>
    <dbReference type="NCBI Taxonomy" id="225164"/>
    <lineage>
        <taxon>Eukaryota</taxon>
        <taxon>Metazoa</taxon>
        <taxon>Spiralia</taxon>
        <taxon>Lophotrochozoa</taxon>
        <taxon>Mollusca</taxon>
        <taxon>Gastropoda</taxon>
        <taxon>Patellogastropoda</taxon>
        <taxon>Lottioidea</taxon>
        <taxon>Lottiidae</taxon>
        <taxon>Lottia</taxon>
    </lineage>
</organism>
<dbReference type="EMBL" id="KB203566">
    <property type="protein sequence ID" value="ESO84280.1"/>
    <property type="molecule type" value="Genomic_DNA"/>
</dbReference>
<proteinExistence type="predicted"/>
<reference evidence="6 7" key="1">
    <citation type="journal article" date="2013" name="Nature">
        <title>Insights into bilaterian evolution from three spiralian genomes.</title>
        <authorList>
            <person name="Simakov O."/>
            <person name="Marletaz F."/>
            <person name="Cho S.J."/>
            <person name="Edsinger-Gonzales E."/>
            <person name="Havlak P."/>
            <person name="Hellsten U."/>
            <person name="Kuo D.H."/>
            <person name="Larsson T."/>
            <person name="Lv J."/>
            <person name="Arendt D."/>
            <person name="Savage R."/>
            <person name="Osoegawa K."/>
            <person name="de Jong P."/>
            <person name="Grimwood J."/>
            <person name="Chapman J.A."/>
            <person name="Shapiro H."/>
            <person name="Aerts A."/>
            <person name="Otillar R.P."/>
            <person name="Terry A.Y."/>
            <person name="Boore J.L."/>
            <person name="Grigoriev I.V."/>
            <person name="Lindberg D.R."/>
            <person name="Seaver E.C."/>
            <person name="Weisblat D.A."/>
            <person name="Putnam N.H."/>
            <person name="Rokhsar D.S."/>
        </authorList>
    </citation>
    <scope>NUCLEOTIDE SEQUENCE [LARGE SCALE GENOMIC DNA]</scope>
</reference>
<evidence type="ECO:0000313" key="7">
    <source>
        <dbReference type="Proteomes" id="UP000030746"/>
    </source>
</evidence>
<feature type="non-terminal residue" evidence="6">
    <location>
        <position position="1"/>
    </location>
</feature>
<dbReference type="HOGENOM" id="CLU_204270_0_0_1"/>
<evidence type="ECO:0000313" key="6">
    <source>
        <dbReference type="EMBL" id="ESO84280.1"/>
    </source>
</evidence>
<dbReference type="GO" id="GO:0005634">
    <property type="term" value="C:nucleus"/>
    <property type="evidence" value="ECO:0007669"/>
    <property type="project" value="UniProtKB-SubCell"/>
</dbReference>
<evidence type="ECO:0000256" key="5">
    <source>
        <dbReference type="SAM" id="MobiDB-lite"/>
    </source>
</evidence>
<feature type="compositionally biased region" description="Basic and acidic residues" evidence="5">
    <location>
        <begin position="18"/>
        <end position="30"/>
    </location>
</feature>
<dbReference type="OrthoDB" id="10069705at2759"/>
<dbReference type="GeneID" id="20251468"/>
<dbReference type="InterPro" id="IPR011520">
    <property type="entry name" value="Vg_fam"/>
</dbReference>
<evidence type="ECO:0000256" key="4">
    <source>
        <dbReference type="ARBA" id="ARBA00023242"/>
    </source>
</evidence>
<dbReference type="KEGG" id="lgi:LOTGIDRAFT_58865"/>
<sequence length="69" mass="7600">TTSTSTSSGHFLETNTSPREKDSDSEKEQPHGSQYLNPNCLLLTYFTGDIATNVDEHFSKALSQPSSYT</sequence>
<evidence type="ECO:0000256" key="2">
    <source>
        <dbReference type="ARBA" id="ARBA00023015"/>
    </source>
</evidence>
<dbReference type="PANTHER" id="PTHR15950:SF15">
    <property type="entry name" value="PROTEIN VESTIGIAL"/>
    <property type="match status" value="1"/>
</dbReference>
<keyword evidence="7" id="KW-1185">Reference proteome</keyword>
<gene>
    <name evidence="6" type="ORF">LOTGIDRAFT_58865</name>
</gene>
<name>V3ZP52_LOTGI</name>
<feature type="compositionally biased region" description="Polar residues" evidence="5">
    <location>
        <begin position="1"/>
        <end position="17"/>
    </location>
</feature>
<feature type="non-terminal residue" evidence="6">
    <location>
        <position position="69"/>
    </location>
</feature>
<keyword evidence="3" id="KW-0804">Transcription</keyword>
<dbReference type="GO" id="GO:0006355">
    <property type="term" value="P:regulation of DNA-templated transcription"/>
    <property type="evidence" value="ECO:0007669"/>
    <property type="project" value="InterPro"/>
</dbReference>
<dbReference type="Proteomes" id="UP000030746">
    <property type="component" value="Unassembled WGS sequence"/>
</dbReference>
<comment type="subcellular location">
    <subcellularLocation>
        <location evidence="1">Nucleus</location>
    </subcellularLocation>
</comment>
<evidence type="ECO:0000256" key="3">
    <source>
        <dbReference type="ARBA" id="ARBA00023163"/>
    </source>
</evidence>
<dbReference type="CTD" id="20251468"/>
<evidence type="ECO:0008006" key="8">
    <source>
        <dbReference type="Google" id="ProtNLM"/>
    </source>
</evidence>
<keyword evidence="2" id="KW-0805">Transcription regulation</keyword>
<protein>
    <recommendedName>
        <fullName evidence="8">Transcription cofactor vestigial-like protein 2</fullName>
    </recommendedName>
</protein>
<dbReference type="Pfam" id="PF07545">
    <property type="entry name" value="Vg_Tdu"/>
    <property type="match status" value="1"/>
</dbReference>
<dbReference type="PANTHER" id="PTHR15950">
    <property type="entry name" value="TRANSCRIPTION COFACTOR VESTIGIAL-LIKE PROTEIN"/>
    <property type="match status" value="1"/>
</dbReference>
<feature type="region of interest" description="Disordered" evidence="5">
    <location>
        <begin position="1"/>
        <end position="36"/>
    </location>
</feature>
<dbReference type="RefSeq" id="XP_009065030.1">
    <property type="nucleotide sequence ID" value="XM_009066782.1"/>
</dbReference>